<gene>
    <name evidence="2" type="ORF">EYF80_050533</name>
</gene>
<reference evidence="2 3" key="1">
    <citation type="submission" date="2019-03" db="EMBL/GenBank/DDBJ databases">
        <title>First draft genome of Liparis tanakae, snailfish: a comprehensive survey of snailfish specific genes.</title>
        <authorList>
            <person name="Kim W."/>
            <person name="Song I."/>
            <person name="Jeong J.-H."/>
            <person name="Kim D."/>
            <person name="Kim S."/>
            <person name="Ryu S."/>
            <person name="Song J.Y."/>
            <person name="Lee S.K."/>
        </authorList>
    </citation>
    <scope>NUCLEOTIDE SEQUENCE [LARGE SCALE GENOMIC DNA]</scope>
    <source>
        <tissue evidence="2">Muscle</tissue>
    </source>
</reference>
<dbReference type="AlphaFoldDB" id="A0A4Z2FE93"/>
<evidence type="ECO:0000313" key="3">
    <source>
        <dbReference type="Proteomes" id="UP000314294"/>
    </source>
</evidence>
<feature type="region of interest" description="Disordered" evidence="1">
    <location>
        <begin position="30"/>
        <end position="51"/>
    </location>
</feature>
<proteinExistence type="predicted"/>
<feature type="region of interest" description="Disordered" evidence="1">
    <location>
        <begin position="1"/>
        <end position="20"/>
    </location>
</feature>
<protein>
    <submittedName>
        <fullName evidence="2">Uncharacterized protein</fullName>
    </submittedName>
</protein>
<feature type="compositionally biased region" description="Basic residues" evidence="1">
    <location>
        <begin position="31"/>
        <end position="40"/>
    </location>
</feature>
<dbReference type="Proteomes" id="UP000314294">
    <property type="component" value="Unassembled WGS sequence"/>
</dbReference>
<evidence type="ECO:0000313" key="2">
    <source>
        <dbReference type="EMBL" id="TNN39301.1"/>
    </source>
</evidence>
<comment type="caution">
    <text evidence="2">The sequence shown here is derived from an EMBL/GenBank/DDBJ whole genome shotgun (WGS) entry which is preliminary data.</text>
</comment>
<keyword evidence="3" id="KW-1185">Reference proteome</keyword>
<name>A0A4Z2FE93_9TELE</name>
<organism evidence="2 3">
    <name type="scientific">Liparis tanakae</name>
    <name type="common">Tanaka's snailfish</name>
    <dbReference type="NCBI Taxonomy" id="230148"/>
    <lineage>
        <taxon>Eukaryota</taxon>
        <taxon>Metazoa</taxon>
        <taxon>Chordata</taxon>
        <taxon>Craniata</taxon>
        <taxon>Vertebrata</taxon>
        <taxon>Euteleostomi</taxon>
        <taxon>Actinopterygii</taxon>
        <taxon>Neopterygii</taxon>
        <taxon>Teleostei</taxon>
        <taxon>Neoteleostei</taxon>
        <taxon>Acanthomorphata</taxon>
        <taxon>Eupercaria</taxon>
        <taxon>Perciformes</taxon>
        <taxon>Cottioidei</taxon>
        <taxon>Cottales</taxon>
        <taxon>Liparidae</taxon>
        <taxon>Liparis</taxon>
    </lineage>
</organism>
<sequence length="102" mass="11348">MLKRFPGSKSAPTSSSRLPFLRFMPDFGSLSHRHSSRRSANRCGESSVSEREEEWVDVGAEGWTKKENQVGYVPGSGSLGPPLVLWWLVLMSLPNDLASVER</sequence>
<evidence type="ECO:0000256" key="1">
    <source>
        <dbReference type="SAM" id="MobiDB-lite"/>
    </source>
</evidence>
<dbReference type="EMBL" id="SRLO01001291">
    <property type="protein sequence ID" value="TNN39301.1"/>
    <property type="molecule type" value="Genomic_DNA"/>
</dbReference>
<accession>A0A4Z2FE93</accession>